<evidence type="ECO:0000256" key="8">
    <source>
        <dbReference type="ARBA" id="ARBA00023136"/>
    </source>
</evidence>
<dbReference type="SUPFAM" id="SSF46626">
    <property type="entry name" value="Cytochrome c"/>
    <property type="match status" value="1"/>
</dbReference>
<accession>A0A844YR35</accession>
<keyword evidence="8 10" id="KW-0472">Membrane</keyword>
<feature type="transmembrane region" description="Helical" evidence="10">
    <location>
        <begin position="565"/>
        <end position="586"/>
    </location>
</feature>
<dbReference type="PANTHER" id="PTHR31632">
    <property type="entry name" value="IRON TRANSPORTER FTH1"/>
    <property type="match status" value="1"/>
</dbReference>
<evidence type="ECO:0000256" key="1">
    <source>
        <dbReference type="ARBA" id="ARBA00004141"/>
    </source>
</evidence>
<dbReference type="GO" id="GO:0020037">
    <property type="term" value="F:heme binding"/>
    <property type="evidence" value="ECO:0007669"/>
    <property type="project" value="InterPro"/>
</dbReference>
<dbReference type="Proteomes" id="UP000466966">
    <property type="component" value="Unassembled WGS sequence"/>
</dbReference>
<feature type="transmembrane region" description="Helical" evidence="10">
    <location>
        <begin position="456"/>
        <end position="479"/>
    </location>
</feature>
<evidence type="ECO:0000256" key="5">
    <source>
        <dbReference type="ARBA" id="ARBA00022723"/>
    </source>
</evidence>
<keyword evidence="13" id="KW-1185">Reference proteome</keyword>
<evidence type="ECO:0000313" key="13">
    <source>
        <dbReference type="Proteomes" id="UP000466966"/>
    </source>
</evidence>
<evidence type="ECO:0000256" key="10">
    <source>
        <dbReference type="SAM" id="Phobius"/>
    </source>
</evidence>
<proteinExistence type="inferred from homology"/>
<evidence type="ECO:0000256" key="7">
    <source>
        <dbReference type="ARBA" id="ARBA00023004"/>
    </source>
</evidence>
<dbReference type="PROSITE" id="PS51007">
    <property type="entry name" value="CYTC"/>
    <property type="match status" value="1"/>
</dbReference>
<dbReference type="PANTHER" id="PTHR31632:SF2">
    <property type="entry name" value="PLASMA MEMBRANE IRON PERMEASE"/>
    <property type="match status" value="1"/>
</dbReference>
<evidence type="ECO:0000256" key="4">
    <source>
        <dbReference type="ARBA" id="ARBA00022692"/>
    </source>
</evidence>
<feature type="transmembrane region" description="Helical" evidence="10">
    <location>
        <begin position="598"/>
        <end position="615"/>
    </location>
</feature>
<dbReference type="Pfam" id="PF13442">
    <property type="entry name" value="Cytochrome_CBB3"/>
    <property type="match status" value="1"/>
</dbReference>
<evidence type="ECO:0000259" key="11">
    <source>
        <dbReference type="PROSITE" id="PS51007"/>
    </source>
</evidence>
<dbReference type="GO" id="GO:0033573">
    <property type="term" value="C:high-affinity iron permease complex"/>
    <property type="evidence" value="ECO:0007669"/>
    <property type="project" value="InterPro"/>
</dbReference>
<dbReference type="Gene3D" id="1.10.760.10">
    <property type="entry name" value="Cytochrome c-like domain"/>
    <property type="match status" value="1"/>
</dbReference>
<feature type="transmembrane region" description="Helical" evidence="10">
    <location>
        <begin position="419"/>
        <end position="444"/>
    </location>
</feature>
<dbReference type="InterPro" id="IPR036909">
    <property type="entry name" value="Cyt_c-like_dom_sf"/>
</dbReference>
<dbReference type="Pfam" id="PF03239">
    <property type="entry name" value="FTR1"/>
    <property type="match status" value="1"/>
</dbReference>
<evidence type="ECO:0000256" key="6">
    <source>
        <dbReference type="ARBA" id="ARBA00022989"/>
    </source>
</evidence>
<feature type="transmembrane region" description="Helical" evidence="10">
    <location>
        <begin position="650"/>
        <end position="667"/>
    </location>
</feature>
<dbReference type="InterPro" id="IPR009056">
    <property type="entry name" value="Cyt_c-like_dom"/>
</dbReference>
<reference evidence="12 13" key="1">
    <citation type="submission" date="2019-12" db="EMBL/GenBank/DDBJ databases">
        <title>Genomic-based taxomic classification of the family Erythrobacteraceae.</title>
        <authorList>
            <person name="Xu L."/>
        </authorList>
    </citation>
    <scope>NUCLEOTIDE SEQUENCE [LARGE SCALE GENOMIC DNA]</scope>
    <source>
        <strain evidence="12 13">M0322</strain>
    </source>
</reference>
<dbReference type="EMBL" id="WTYV01000001">
    <property type="protein sequence ID" value="MXO70029.1"/>
    <property type="molecule type" value="Genomic_DNA"/>
</dbReference>
<name>A0A844YR35_9SPHN</name>
<evidence type="ECO:0000256" key="9">
    <source>
        <dbReference type="PROSITE-ProRule" id="PRU00433"/>
    </source>
</evidence>
<feature type="transmembrane region" description="Helical" evidence="10">
    <location>
        <begin position="534"/>
        <end position="559"/>
    </location>
</feature>
<protein>
    <submittedName>
        <fullName evidence="12">C-type cytochrome</fullName>
    </submittedName>
</protein>
<organism evidence="12 13">
    <name type="scientific">Alteraurantiacibacter buctensis</name>
    <dbReference type="NCBI Taxonomy" id="1503981"/>
    <lineage>
        <taxon>Bacteria</taxon>
        <taxon>Pseudomonadati</taxon>
        <taxon>Pseudomonadota</taxon>
        <taxon>Alphaproteobacteria</taxon>
        <taxon>Sphingomonadales</taxon>
        <taxon>Erythrobacteraceae</taxon>
        <taxon>Alteraurantiacibacter</taxon>
    </lineage>
</organism>
<evidence type="ECO:0000313" key="12">
    <source>
        <dbReference type="EMBL" id="MXO70029.1"/>
    </source>
</evidence>
<dbReference type="AlphaFoldDB" id="A0A844YR35"/>
<keyword evidence="6 10" id="KW-1133">Transmembrane helix</keyword>
<dbReference type="InterPro" id="IPR004923">
    <property type="entry name" value="FTR1/Fip1/EfeU"/>
</dbReference>
<dbReference type="GO" id="GO:0015093">
    <property type="term" value="F:ferrous iron transmembrane transporter activity"/>
    <property type="evidence" value="ECO:0007669"/>
    <property type="project" value="TreeGrafter"/>
</dbReference>
<keyword evidence="3 9" id="KW-0349">Heme</keyword>
<gene>
    <name evidence="12" type="ORF">GRI99_00085</name>
</gene>
<evidence type="ECO:0000256" key="3">
    <source>
        <dbReference type="ARBA" id="ARBA00022617"/>
    </source>
</evidence>
<keyword evidence="4 10" id="KW-0812">Transmembrane</keyword>
<feature type="domain" description="Cytochrome c" evidence="11">
    <location>
        <begin position="164"/>
        <end position="307"/>
    </location>
</feature>
<feature type="transmembrane region" description="Helical" evidence="10">
    <location>
        <begin position="491"/>
        <end position="510"/>
    </location>
</feature>
<sequence>MSSNRNATRGPAIGRVSWLIRAQCVFNMLMRRIRESSRPKLWLIAVAMACMGMSTPAVAQTAPAQTIWRLLDYIAVDYREAVENGKIVNQTEFDEMTEFSATASRLIAELPASSAKAQLLRQTARLERNIAAKSPAPAIATAARSLAADLIKSYPVPLAPTIMPDFARGQVLYAEHCASCHGATGDGRGSQSVGLDPPPIAFTDEARARERSIFALYQVIEQGLDGTSMVSFADLPAQDRWALAFYAGSLAYPESSAASGEATWEGDADLRRRLDLEGLVGTTPAALAAQVGEDRAQQLMSYLRRHPEAAGAAQASGTLTLARAKLDEALAAYQRGDRKSATDLALSAYLDGFEPVEAVLASRDNALMVRIEGAMADLRAAIARGEPIATVSERVTTLDSLFEQAETALAPSEASATSAFVAAFTILVREGMEAILIVIAMIAFLTKADRRDVLTYVHGGWVAALVAGAATWAAATWFITISGASRELTEGFGGVFAALVLLWVGIWMHGKSNADAWQRYIREKLGRALNRRSAWFLFALTFIVVYREVFETILFYAAIWSQGNGGAVVAGALVAIAVLAIIAFVMMRYSRTLPIGKFFAYSSALIAVLAVVLIGKGSAALQEAGYLPIAPWPGFPRNEFLGLYPTRETILAQLAMIVLLALGFFWNRRSARAQAE</sequence>
<keyword evidence="5 9" id="KW-0479">Metal-binding</keyword>
<keyword evidence="7 9" id="KW-0408">Iron</keyword>
<dbReference type="GO" id="GO:0009055">
    <property type="term" value="F:electron transfer activity"/>
    <property type="evidence" value="ECO:0007669"/>
    <property type="project" value="InterPro"/>
</dbReference>
<comment type="similarity">
    <text evidence="2">Belongs to the oxidase-dependent Fe transporter (OFeT) (TC 9.A.10.1) family.</text>
</comment>
<comment type="caution">
    <text evidence="12">The sequence shown here is derived from an EMBL/GenBank/DDBJ whole genome shotgun (WGS) entry which is preliminary data.</text>
</comment>
<dbReference type="GO" id="GO:0046872">
    <property type="term" value="F:metal ion binding"/>
    <property type="evidence" value="ECO:0007669"/>
    <property type="project" value="UniProtKB-KW"/>
</dbReference>
<comment type="subcellular location">
    <subcellularLocation>
        <location evidence="1">Membrane</location>
        <topology evidence="1">Multi-pass membrane protein</topology>
    </subcellularLocation>
</comment>
<evidence type="ECO:0000256" key="2">
    <source>
        <dbReference type="ARBA" id="ARBA00008333"/>
    </source>
</evidence>
<dbReference type="OrthoDB" id="335174at2"/>